<evidence type="ECO:0000313" key="1">
    <source>
        <dbReference type="EMBL" id="EFB30456.1"/>
    </source>
</evidence>
<gene>
    <name evidence="1" type="ORF">HMPREF0971_03252</name>
</gene>
<dbReference type="EMBL" id="ACUZ02000062">
    <property type="protein sequence ID" value="EFB30456.1"/>
    <property type="molecule type" value="Genomic_DNA"/>
</dbReference>
<protein>
    <submittedName>
        <fullName evidence="1">Uncharacterized protein</fullName>
    </submittedName>
</protein>
<sequence length="232" mass="27185">MNKYYCQYVYQVPQGYSSTISFIESIETKYFGCQLSDIIFLGLHGALVNKKPISPASKVAFDLGQSVYPLRFQKSEKGYKLTNFDEIKVRWEDYCETACREEKSDYIKEWIKRSAEVMKSKEMFLHAIMQGTFLQLMLFRDKQKELSVPNFPNPNTPLRWQLEKSLLEATPQVWYMKAQPLEEKSYFVGGYGTLEVTKSQWGNPKSIHMELRVEISNEGYYHKMADINLIEE</sequence>
<dbReference type="AlphaFoldDB" id="D1QW57"/>
<dbReference type="Proteomes" id="UP000004079">
    <property type="component" value="Unassembled WGS sequence"/>
</dbReference>
<accession>D1QW57</accession>
<organism evidence="1 2">
    <name type="scientific">Segatella oris F0302</name>
    <dbReference type="NCBI Taxonomy" id="649760"/>
    <lineage>
        <taxon>Bacteria</taxon>
        <taxon>Pseudomonadati</taxon>
        <taxon>Bacteroidota</taxon>
        <taxon>Bacteroidia</taxon>
        <taxon>Bacteroidales</taxon>
        <taxon>Prevotellaceae</taxon>
        <taxon>Segatella</taxon>
    </lineage>
</organism>
<reference evidence="1 2" key="1">
    <citation type="submission" date="2009-11" db="EMBL/GenBank/DDBJ databases">
        <authorList>
            <person name="Weinstock G."/>
            <person name="Sodergren E."/>
            <person name="Clifton S."/>
            <person name="Fulton L."/>
            <person name="Fulton B."/>
            <person name="Courtney L."/>
            <person name="Fronick C."/>
            <person name="Harrison M."/>
            <person name="Strong C."/>
            <person name="Farmer C."/>
            <person name="Delahaunty K."/>
            <person name="Markovic C."/>
            <person name="Hall O."/>
            <person name="Minx P."/>
            <person name="Tomlinson C."/>
            <person name="Mitreva M."/>
            <person name="Nelson J."/>
            <person name="Hou S."/>
            <person name="Wollam A."/>
            <person name="Pepin K.H."/>
            <person name="Johnson M."/>
            <person name="Bhonagiri V."/>
            <person name="Nash W.E."/>
            <person name="Warren W."/>
            <person name="Chinwalla A."/>
            <person name="Mardis E.R."/>
            <person name="Wilson R.K."/>
        </authorList>
    </citation>
    <scope>NUCLEOTIDE SEQUENCE [LARGE SCALE GENOMIC DNA]</scope>
    <source>
        <strain evidence="1 2">F0302</strain>
    </source>
</reference>
<comment type="caution">
    <text evidence="1">The sequence shown here is derived from an EMBL/GenBank/DDBJ whole genome shotgun (WGS) entry which is preliminary data.</text>
</comment>
<proteinExistence type="predicted"/>
<name>D1QW57_9BACT</name>
<dbReference type="HOGENOM" id="CLU_1194018_0_0_10"/>
<evidence type="ECO:0000313" key="2">
    <source>
        <dbReference type="Proteomes" id="UP000004079"/>
    </source>
</evidence>
<dbReference type="STRING" id="649760.HMPREF0971_03252"/>